<accession>A0A1S9P8X0</accession>
<dbReference type="Proteomes" id="UP000189739">
    <property type="component" value="Unassembled WGS sequence"/>
</dbReference>
<proteinExistence type="predicted"/>
<reference evidence="2 3" key="1">
    <citation type="submission" date="2016-07" db="EMBL/GenBank/DDBJ databases">
        <title>Genomic analysis of zinc-resistant bacterium Mucilaginibacter pedocola TBZ30.</title>
        <authorList>
            <person name="Huang J."/>
            <person name="Tang J."/>
        </authorList>
    </citation>
    <scope>NUCLEOTIDE SEQUENCE [LARGE SCALE GENOMIC DNA]</scope>
    <source>
        <strain evidence="2 3">TBZ30</strain>
    </source>
</reference>
<organism evidence="2 3">
    <name type="scientific">Mucilaginibacter pedocola</name>
    <dbReference type="NCBI Taxonomy" id="1792845"/>
    <lineage>
        <taxon>Bacteria</taxon>
        <taxon>Pseudomonadati</taxon>
        <taxon>Bacteroidota</taxon>
        <taxon>Sphingobacteriia</taxon>
        <taxon>Sphingobacteriales</taxon>
        <taxon>Sphingobacteriaceae</taxon>
        <taxon>Mucilaginibacter</taxon>
    </lineage>
</organism>
<sequence>MSEQVNCPFCNQIGEKSKDHIFQQFFGGHQTTPVCKKCNNFFGHAFEGKFANSFSPFMVTLGVAGIPPKNETTWRNAVIDQTSGVKYDLNSKGEFTPQTKAFYEDGKLKGIITSAAQAKQKQKELEAKYPDSKFLLTENTRLDWKPELNFSIPFNSNVRRLSIKMSVALGSYLGFNNLMDENSRNYLLNENFEEENPVRLATNGYPALDEMRPSLSHLIYVEGDKQLRVCYSLVQLYGVFQMCCLLNKNYDGENFAAIGVHDIVTHEETFQEISPLQLAFPQQHLSQHEYNENVHSIFDKLMLELDNRLGSTNLFLKITNIPPKDNTSITWNGEITFNPK</sequence>
<feature type="domain" description="HNH endonuclease 5" evidence="1">
    <location>
        <begin position="7"/>
        <end position="54"/>
    </location>
</feature>
<keyword evidence="3" id="KW-1185">Reference proteome</keyword>
<dbReference type="Pfam" id="PF14279">
    <property type="entry name" value="HNH_5"/>
    <property type="match status" value="1"/>
</dbReference>
<dbReference type="OrthoDB" id="793771at2"/>
<evidence type="ECO:0000259" key="1">
    <source>
        <dbReference type="Pfam" id="PF14279"/>
    </source>
</evidence>
<dbReference type="RefSeq" id="WP_078350653.1">
    <property type="nucleotide sequence ID" value="NZ_MBTF01000036.1"/>
</dbReference>
<comment type="caution">
    <text evidence="2">The sequence shown here is derived from an EMBL/GenBank/DDBJ whole genome shotgun (WGS) entry which is preliminary data.</text>
</comment>
<name>A0A1S9P8X0_9SPHI</name>
<dbReference type="STRING" id="1792845.BC343_14745"/>
<evidence type="ECO:0000313" key="3">
    <source>
        <dbReference type="Proteomes" id="UP000189739"/>
    </source>
</evidence>
<dbReference type="InterPro" id="IPR029471">
    <property type="entry name" value="HNH_5"/>
</dbReference>
<gene>
    <name evidence="2" type="ORF">BC343_14745</name>
</gene>
<evidence type="ECO:0000313" key="2">
    <source>
        <dbReference type="EMBL" id="OOQ57359.1"/>
    </source>
</evidence>
<dbReference type="EMBL" id="MBTF01000036">
    <property type="protein sequence ID" value="OOQ57359.1"/>
    <property type="molecule type" value="Genomic_DNA"/>
</dbReference>
<dbReference type="AlphaFoldDB" id="A0A1S9P8X0"/>
<protein>
    <recommendedName>
        <fullName evidence="1">HNH endonuclease 5 domain-containing protein</fullName>
    </recommendedName>
</protein>